<name>A0AAD8W4N9_LOLMU</name>
<gene>
    <name evidence="3" type="ORF">QYE76_044321</name>
    <name evidence="2" type="ORF">QYE76_060843</name>
</gene>
<dbReference type="EMBL" id="JAUUTY010000004">
    <property type="protein sequence ID" value="KAK1643038.1"/>
    <property type="molecule type" value="Genomic_DNA"/>
</dbReference>
<dbReference type="Proteomes" id="UP001231189">
    <property type="component" value="Unassembled WGS sequence"/>
</dbReference>
<organism evidence="2 4">
    <name type="scientific">Lolium multiflorum</name>
    <name type="common">Italian ryegrass</name>
    <name type="synonym">Lolium perenne subsp. multiflorum</name>
    <dbReference type="NCBI Taxonomy" id="4521"/>
    <lineage>
        <taxon>Eukaryota</taxon>
        <taxon>Viridiplantae</taxon>
        <taxon>Streptophyta</taxon>
        <taxon>Embryophyta</taxon>
        <taxon>Tracheophyta</taxon>
        <taxon>Spermatophyta</taxon>
        <taxon>Magnoliopsida</taxon>
        <taxon>Liliopsida</taxon>
        <taxon>Poales</taxon>
        <taxon>Poaceae</taxon>
        <taxon>BOP clade</taxon>
        <taxon>Pooideae</taxon>
        <taxon>Poodae</taxon>
        <taxon>Poeae</taxon>
        <taxon>Poeae Chloroplast Group 2 (Poeae type)</taxon>
        <taxon>Loliodinae</taxon>
        <taxon>Loliinae</taxon>
        <taxon>Lolium</taxon>
    </lineage>
</organism>
<accession>A0AAD8W4N9</accession>
<evidence type="ECO:0000313" key="3">
    <source>
        <dbReference type="EMBL" id="KAK1683473.1"/>
    </source>
</evidence>
<dbReference type="AlphaFoldDB" id="A0AAD8W4N9"/>
<reference evidence="2" key="1">
    <citation type="submission" date="2023-07" db="EMBL/GenBank/DDBJ databases">
        <title>A chromosome-level genome assembly of Lolium multiflorum.</title>
        <authorList>
            <person name="Chen Y."/>
            <person name="Copetti D."/>
            <person name="Kolliker R."/>
            <person name="Studer B."/>
        </authorList>
    </citation>
    <scope>NUCLEOTIDE SEQUENCE</scope>
    <source>
        <strain evidence="2">02402/16</strain>
        <tissue evidence="2">Leaf</tissue>
    </source>
</reference>
<dbReference type="EMBL" id="JAUUTY010000002">
    <property type="protein sequence ID" value="KAK1683473.1"/>
    <property type="molecule type" value="Genomic_DNA"/>
</dbReference>
<sequence length="87" mass="9256">MHTAKDIWSLCRVHTHGKGATWRKPVLLGSQCVSLENPLPCVLGSGRTAKRRSTANEWAHGNERAHGSVGAHGSVWSHGSVGAHGNV</sequence>
<evidence type="ECO:0000313" key="4">
    <source>
        <dbReference type="Proteomes" id="UP001231189"/>
    </source>
</evidence>
<proteinExistence type="predicted"/>
<feature type="region of interest" description="Disordered" evidence="1">
    <location>
        <begin position="59"/>
        <end position="87"/>
    </location>
</feature>
<keyword evidence="4" id="KW-1185">Reference proteome</keyword>
<comment type="caution">
    <text evidence="2">The sequence shown here is derived from an EMBL/GenBank/DDBJ whole genome shotgun (WGS) entry which is preliminary data.</text>
</comment>
<protein>
    <submittedName>
        <fullName evidence="2">Uncharacterized protein</fullName>
    </submittedName>
</protein>
<evidence type="ECO:0000313" key="2">
    <source>
        <dbReference type="EMBL" id="KAK1643038.1"/>
    </source>
</evidence>
<evidence type="ECO:0000256" key="1">
    <source>
        <dbReference type="SAM" id="MobiDB-lite"/>
    </source>
</evidence>